<feature type="non-terminal residue" evidence="3">
    <location>
        <position position="150"/>
    </location>
</feature>
<comment type="caution">
    <text evidence="3">The sequence shown here is derived from an EMBL/GenBank/DDBJ whole genome shotgun (WGS) entry which is preliminary data.</text>
</comment>
<name>A0A443S311_9ACAR</name>
<dbReference type="AlphaFoldDB" id="A0A443S311"/>
<dbReference type="Gene3D" id="3.10.100.10">
    <property type="entry name" value="Mannose-Binding Protein A, subunit A"/>
    <property type="match status" value="1"/>
</dbReference>
<evidence type="ECO:0000313" key="3">
    <source>
        <dbReference type="EMBL" id="RWS21873.1"/>
    </source>
</evidence>
<dbReference type="Pfam" id="PF00059">
    <property type="entry name" value="Lectin_C"/>
    <property type="match status" value="1"/>
</dbReference>
<feature type="domain" description="C-type lectin" evidence="2">
    <location>
        <begin position="36"/>
        <end position="142"/>
    </location>
</feature>
<dbReference type="SUPFAM" id="SSF56436">
    <property type="entry name" value="C-type lectin-like"/>
    <property type="match status" value="1"/>
</dbReference>
<dbReference type="PANTHER" id="PTHR22803">
    <property type="entry name" value="MANNOSE, PHOSPHOLIPASE, LECTIN RECEPTOR RELATED"/>
    <property type="match status" value="1"/>
</dbReference>
<dbReference type="EMBL" id="NCKV01010485">
    <property type="protein sequence ID" value="RWS21873.1"/>
    <property type="molecule type" value="Genomic_DNA"/>
</dbReference>
<keyword evidence="1" id="KW-0732">Signal</keyword>
<gene>
    <name evidence="3" type="ORF">B4U80_11751</name>
</gene>
<dbReference type="CDD" id="cd00037">
    <property type="entry name" value="CLECT"/>
    <property type="match status" value="1"/>
</dbReference>
<dbReference type="InterPro" id="IPR016186">
    <property type="entry name" value="C-type_lectin-like/link_sf"/>
</dbReference>
<dbReference type="PROSITE" id="PS50041">
    <property type="entry name" value="C_TYPE_LECTIN_2"/>
    <property type="match status" value="1"/>
</dbReference>
<proteinExistence type="predicted"/>
<evidence type="ECO:0000259" key="2">
    <source>
        <dbReference type="PROSITE" id="PS50041"/>
    </source>
</evidence>
<dbReference type="InterPro" id="IPR016187">
    <property type="entry name" value="CTDL_fold"/>
</dbReference>
<dbReference type="Proteomes" id="UP000288716">
    <property type="component" value="Unassembled WGS sequence"/>
</dbReference>
<evidence type="ECO:0000313" key="4">
    <source>
        <dbReference type="Proteomes" id="UP000288716"/>
    </source>
</evidence>
<dbReference type="InterPro" id="IPR050111">
    <property type="entry name" value="C-type_lectin/snaclec_domain"/>
</dbReference>
<dbReference type="InterPro" id="IPR001304">
    <property type="entry name" value="C-type_lectin-like"/>
</dbReference>
<sequence length="150" mass="17267">MSSSKLKNIFIFIVLAVIQYCAAAESNFCPSNWKNWKNKCYYVGIAIMSYDENESLCHSLGATMVKIESLEENAFVSTITKKDKWFYLNAKRVAASQNEFRWTDDTTITFFNWKAGQPDNLHVESFACIEFEADGKWIDHNCTDHSMLGF</sequence>
<reference evidence="3 4" key="1">
    <citation type="journal article" date="2018" name="Gigascience">
        <title>Genomes of trombidid mites reveal novel predicted allergens and laterally-transferred genes associated with secondary metabolism.</title>
        <authorList>
            <person name="Dong X."/>
            <person name="Chaisiri K."/>
            <person name="Xia D."/>
            <person name="Armstrong S.D."/>
            <person name="Fang Y."/>
            <person name="Donnelly M.J."/>
            <person name="Kadowaki T."/>
            <person name="McGarry J.W."/>
            <person name="Darby A.C."/>
            <person name="Makepeace B.L."/>
        </authorList>
    </citation>
    <scope>NUCLEOTIDE SEQUENCE [LARGE SCALE GENOMIC DNA]</scope>
    <source>
        <strain evidence="3">UoL-UT</strain>
    </source>
</reference>
<dbReference type="SMART" id="SM00034">
    <property type="entry name" value="CLECT"/>
    <property type="match status" value="1"/>
</dbReference>
<feature type="signal peptide" evidence="1">
    <location>
        <begin position="1"/>
        <end position="23"/>
    </location>
</feature>
<dbReference type="VEuPathDB" id="VectorBase:LDEU010167"/>
<evidence type="ECO:0000256" key="1">
    <source>
        <dbReference type="SAM" id="SignalP"/>
    </source>
</evidence>
<feature type="chain" id="PRO_5019206811" evidence="1">
    <location>
        <begin position="24"/>
        <end position="150"/>
    </location>
</feature>
<organism evidence="3 4">
    <name type="scientific">Leptotrombidium deliense</name>
    <dbReference type="NCBI Taxonomy" id="299467"/>
    <lineage>
        <taxon>Eukaryota</taxon>
        <taxon>Metazoa</taxon>
        <taxon>Ecdysozoa</taxon>
        <taxon>Arthropoda</taxon>
        <taxon>Chelicerata</taxon>
        <taxon>Arachnida</taxon>
        <taxon>Acari</taxon>
        <taxon>Acariformes</taxon>
        <taxon>Trombidiformes</taxon>
        <taxon>Prostigmata</taxon>
        <taxon>Anystina</taxon>
        <taxon>Parasitengona</taxon>
        <taxon>Trombiculoidea</taxon>
        <taxon>Trombiculidae</taxon>
        <taxon>Leptotrombidium</taxon>
    </lineage>
</organism>
<accession>A0A443S311</accession>
<keyword evidence="4" id="KW-1185">Reference proteome</keyword>
<dbReference type="OrthoDB" id="10255512at2759"/>
<protein>
    <submittedName>
        <fullName evidence="3">Aggrecan core protein-like protein</fullName>
    </submittedName>
</protein>
<dbReference type="STRING" id="299467.A0A443S311"/>